<dbReference type="AlphaFoldDB" id="I2NA35"/>
<sequence>MIGLCDRLPLSSNPPILQSSKTQAESAVLDAAAIVTVPAAILPLGGLTAARALDIADTRPGDTLPVTGAAGTVGGYTVQLAVRR</sequence>
<dbReference type="Proteomes" id="UP000005940">
    <property type="component" value="Chromosome"/>
</dbReference>
<accession>I2NA35</accession>
<proteinExistence type="predicted"/>
<evidence type="ECO:0000313" key="1">
    <source>
        <dbReference type="EMBL" id="QKM66342.1"/>
    </source>
</evidence>
<dbReference type="Gene3D" id="3.40.50.720">
    <property type="entry name" value="NAD(P)-binding Rossmann-like Domain"/>
    <property type="match status" value="1"/>
</dbReference>
<evidence type="ECO:0000313" key="2">
    <source>
        <dbReference type="Proteomes" id="UP000005940"/>
    </source>
</evidence>
<keyword evidence="2" id="KW-1185">Reference proteome</keyword>
<protein>
    <submittedName>
        <fullName evidence="1">Uncharacterized protein</fullName>
    </submittedName>
</protein>
<organism evidence="1 2">
    <name type="scientific">Streptomyces tsukubensis (strain DSM 42081 / NBRC 108919 / NRRL 18488 / 9993)</name>
    <dbReference type="NCBI Taxonomy" id="1114943"/>
    <lineage>
        <taxon>Bacteria</taxon>
        <taxon>Bacillati</taxon>
        <taxon>Actinomycetota</taxon>
        <taxon>Actinomycetes</taxon>
        <taxon>Kitasatosporales</taxon>
        <taxon>Streptomycetaceae</taxon>
        <taxon>Streptomyces</taxon>
    </lineage>
</organism>
<dbReference type="SUPFAM" id="SSF51735">
    <property type="entry name" value="NAD(P)-binding Rossmann-fold domains"/>
    <property type="match status" value="1"/>
</dbReference>
<name>I2NA35_STRT9</name>
<gene>
    <name evidence="1" type="ORF">STSU_003360</name>
</gene>
<dbReference type="InterPro" id="IPR036291">
    <property type="entry name" value="NAD(P)-bd_dom_sf"/>
</dbReference>
<reference evidence="1 2" key="1">
    <citation type="journal article" date="2012" name="J. Bacteriol.">
        <title>Draft genome of Streptomyces tsukubaensis NRRL 18488, the producer of the clinically important immunosuppressant tacrolimus (FK506).</title>
        <authorList>
            <person name="Barreiro C."/>
            <person name="Prieto C."/>
            <person name="Sola-Landa A."/>
            <person name="Solera E."/>
            <person name="Martinez-Castro M."/>
            <person name="Perez-Redondo R."/>
            <person name="Garcia-Estrada C."/>
            <person name="Aparicio J.F."/>
            <person name="Fernandez-Martinez L.T."/>
            <person name="Santos-Aberturas J."/>
            <person name="Salehi-Najafabadi Z."/>
            <person name="Rodriguez-Garcia A."/>
            <person name="Tauch A."/>
            <person name="Martin J.F."/>
        </authorList>
    </citation>
    <scope>NUCLEOTIDE SEQUENCE [LARGE SCALE GENOMIC DNA]</scope>
    <source>
        <strain evidence="2">DSM 42081 / NBRC 108919 / NRRL 18488 / 9993</strain>
    </source>
</reference>
<dbReference type="Gene3D" id="3.90.180.10">
    <property type="entry name" value="Medium-chain alcohol dehydrogenases, catalytic domain"/>
    <property type="match status" value="1"/>
</dbReference>
<dbReference type="EMBL" id="CP029159">
    <property type="protein sequence ID" value="QKM66342.1"/>
    <property type="molecule type" value="Genomic_DNA"/>
</dbReference>